<keyword evidence="3" id="KW-1185">Reference proteome</keyword>
<dbReference type="PANTHER" id="PTHR24148:SF64">
    <property type="entry name" value="HETEROKARYON INCOMPATIBILITY DOMAIN-CONTAINING PROTEIN"/>
    <property type="match status" value="1"/>
</dbReference>
<dbReference type="Pfam" id="PF26639">
    <property type="entry name" value="Het-6_barrel"/>
    <property type="match status" value="1"/>
</dbReference>
<gene>
    <name evidence="2" type="ORF">B0T22DRAFT_376104</name>
</gene>
<organism evidence="2 3">
    <name type="scientific">Podospora appendiculata</name>
    <dbReference type="NCBI Taxonomy" id="314037"/>
    <lineage>
        <taxon>Eukaryota</taxon>
        <taxon>Fungi</taxon>
        <taxon>Dikarya</taxon>
        <taxon>Ascomycota</taxon>
        <taxon>Pezizomycotina</taxon>
        <taxon>Sordariomycetes</taxon>
        <taxon>Sordariomycetidae</taxon>
        <taxon>Sordariales</taxon>
        <taxon>Podosporaceae</taxon>
        <taxon>Podospora</taxon>
    </lineage>
</organism>
<dbReference type="AlphaFoldDB" id="A0AAE0XDA3"/>
<feature type="non-terminal residue" evidence="2">
    <location>
        <position position="1"/>
    </location>
</feature>
<evidence type="ECO:0000313" key="3">
    <source>
        <dbReference type="Proteomes" id="UP001270362"/>
    </source>
</evidence>
<dbReference type="InterPro" id="IPR052895">
    <property type="entry name" value="HetReg/Transcr_Mod"/>
</dbReference>
<reference evidence="2" key="2">
    <citation type="submission" date="2023-06" db="EMBL/GenBank/DDBJ databases">
        <authorList>
            <consortium name="Lawrence Berkeley National Laboratory"/>
            <person name="Haridas S."/>
            <person name="Hensen N."/>
            <person name="Bonometti L."/>
            <person name="Westerberg I."/>
            <person name="Brannstrom I.O."/>
            <person name="Guillou S."/>
            <person name="Cros-Aarteil S."/>
            <person name="Calhoun S."/>
            <person name="Kuo A."/>
            <person name="Mondo S."/>
            <person name="Pangilinan J."/>
            <person name="Riley R."/>
            <person name="Labutti K."/>
            <person name="Andreopoulos B."/>
            <person name="Lipzen A."/>
            <person name="Chen C."/>
            <person name="Yanf M."/>
            <person name="Daum C."/>
            <person name="Ng V."/>
            <person name="Clum A."/>
            <person name="Steindorff A."/>
            <person name="Ohm R."/>
            <person name="Martin F."/>
            <person name="Silar P."/>
            <person name="Natvig D."/>
            <person name="Lalanne C."/>
            <person name="Gautier V."/>
            <person name="Ament-Velasquez S.L."/>
            <person name="Kruys A."/>
            <person name="Hutchinson M.I."/>
            <person name="Powell A.J."/>
            <person name="Barry K."/>
            <person name="Miller A.N."/>
            <person name="Grigoriev I.V."/>
            <person name="Debuchy R."/>
            <person name="Gladieux P."/>
            <person name="Thoren M.H."/>
            <person name="Johannesson H."/>
        </authorList>
    </citation>
    <scope>NUCLEOTIDE SEQUENCE</scope>
    <source>
        <strain evidence="2">CBS 314.62</strain>
    </source>
</reference>
<dbReference type="Proteomes" id="UP001270362">
    <property type="component" value="Unassembled WGS sequence"/>
</dbReference>
<feature type="domain" description="Heterokaryon incompatibility" evidence="1">
    <location>
        <begin position="114"/>
        <end position="290"/>
    </location>
</feature>
<evidence type="ECO:0000259" key="1">
    <source>
        <dbReference type="Pfam" id="PF06985"/>
    </source>
</evidence>
<evidence type="ECO:0000313" key="2">
    <source>
        <dbReference type="EMBL" id="KAK3690549.1"/>
    </source>
</evidence>
<dbReference type="EMBL" id="JAULSO010000002">
    <property type="protein sequence ID" value="KAK3690549.1"/>
    <property type="molecule type" value="Genomic_DNA"/>
</dbReference>
<dbReference type="InterPro" id="IPR010730">
    <property type="entry name" value="HET"/>
</dbReference>
<reference evidence="2" key="1">
    <citation type="journal article" date="2023" name="Mol. Phylogenet. Evol.">
        <title>Genome-scale phylogeny and comparative genomics of the fungal order Sordariales.</title>
        <authorList>
            <person name="Hensen N."/>
            <person name="Bonometti L."/>
            <person name="Westerberg I."/>
            <person name="Brannstrom I.O."/>
            <person name="Guillou S."/>
            <person name="Cros-Aarteil S."/>
            <person name="Calhoun S."/>
            <person name="Haridas S."/>
            <person name="Kuo A."/>
            <person name="Mondo S."/>
            <person name="Pangilinan J."/>
            <person name="Riley R."/>
            <person name="LaButti K."/>
            <person name="Andreopoulos B."/>
            <person name="Lipzen A."/>
            <person name="Chen C."/>
            <person name="Yan M."/>
            <person name="Daum C."/>
            <person name="Ng V."/>
            <person name="Clum A."/>
            <person name="Steindorff A."/>
            <person name="Ohm R.A."/>
            <person name="Martin F."/>
            <person name="Silar P."/>
            <person name="Natvig D.O."/>
            <person name="Lalanne C."/>
            <person name="Gautier V."/>
            <person name="Ament-Velasquez S.L."/>
            <person name="Kruys A."/>
            <person name="Hutchinson M.I."/>
            <person name="Powell A.J."/>
            <person name="Barry K."/>
            <person name="Miller A.N."/>
            <person name="Grigoriev I.V."/>
            <person name="Debuchy R."/>
            <person name="Gladieux P."/>
            <person name="Hiltunen Thoren M."/>
            <person name="Johannesson H."/>
        </authorList>
    </citation>
    <scope>NUCLEOTIDE SEQUENCE</scope>
    <source>
        <strain evidence="2">CBS 314.62</strain>
    </source>
</reference>
<protein>
    <submittedName>
        <fullName evidence="2">Heterokaryon incompatibility protein-domain-containing protein</fullName>
    </submittedName>
</protein>
<dbReference type="Pfam" id="PF06985">
    <property type="entry name" value="HET"/>
    <property type="match status" value="1"/>
</dbReference>
<comment type="caution">
    <text evidence="2">The sequence shown here is derived from an EMBL/GenBank/DDBJ whole genome shotgun (WGS) entry which is preliminary data.</text>
</comment>
<proteinExistence type="predicted"/>
<accession>A0AAE0XDA3</accession>
<sequence>YQYEDLKGNDIRLVTLCPGAFNDDIVIRISHVPLSAPRDHGPKRMTLEEVAETLPPNWAVYEVFDGRYLFVLYSAASPNCYFLSSLSWAHPDASLAMCLYEKPSRGHVYHKHKYEALSYVWGSTDSKESVFVDPSRSANVLVSTSPQDQEVQTRSLGIGKNLASALRHLRHLDTERTLWIDAIAVNQDDHHEREQQVQRMADIYRFAHRVVVWLGVEGQASKLALSTLKHLANEIVTDFHGGYPFKSPTAVESDWSSHRNFALPYSQDIWQALDNLIRRDWFSRLWVWQEIKLAEEAIFHCGHDQIPRLAFHQAMLTLESQAVLPTDINRSQVLRTRSLLSPLKSSVNWPISITLWNTHVGMKCQDPRDYVYGVLGLLPARFRDRISLNYDIAVGKVYLDFVRAHIEHLQRLEMLTQSYLHGRSIDTPSWVPDFSALLSIRRQVSGQLAAEFSCSWVRFDEDQPSILETDGVQCAVVTSLSQPVPEFDDVKDRLKHTIRALEPDHSVMSGIYIIGEPFSVAYARTLCGNDLDERWPHYGFPTLERWLCQASSNALFGQSATALDGQDDTRLEKFERQYLSLLEGRSYMSTKEGYIGFAPKGATAGDVFCVLLGCDYPMLLRQQPNGSFVVVGECYVYGLNDGAGLLGPLPRNWRVQIFRESSGLCLELYRFYDAHTGMLTDEDPRLGPLGDWERIDHTRTGDDPVIFQFYKHKVTGETINSDPRMTPEALRARGVDVRTFRLV</sequence>
<name>A0AAE0XDA3_9PEZI</name>
<dbReference type="PANTHER" id="PTHR24148">
    <property type="entry name" value="ANKYRIN REPEAT DOMAIN-CONTAINING PROTEIN 39 HOMOLOG-RELATED"/>
    <property type="match status" value="1"/>
</dbReference>